<dbReference type="AlphaFoldDB" id="A0A915J2F0"/>
<evidence type="ECO:0000313" key="2">
    <source>
        <dbReference type="WBParaSite" id="nRc.2.0.1.t20053-RA"/>
    </source>
</evidence>
<reference evidence="2" key="1">
    <citation type="submission" date="2022-11" db="UniProtKB">
        <authorList>
            <consortium name="WormBaseParasite"/>
        </authorList>
    </citation>
    <scope>IDENTIFICATION</scope>
</reference>
<organism evidence="1 2">
    <name type="scientific">Romanomermis culicivorax</name>
    <name type="common">Nematode worm</name>
    <dbReference type="NCBI Taxonomy" id="13658"/>
    <lineage>
        <taxon>Eukaryota</taxon>
        <taxon>Metazoa</taxon>
        <taxon>Ecdysozoa</taxon>
        <taxon>Nematoda</taxon>
        <taxon>Enoplea</taxon>
        <taxon>Dorylaimia</taxon>
        <taxon>Mermithida</taxon>
        <taxon>Mermithoidea</taxon>
        <taxon>Mermithidae</taxon>
        <taxon>Romanomermis</taxon>
    </lineage>
</organism>
<evidence type="ECO:0000313" key="1">
    <source>
        <dbReference type="Proteomes" id="UP000887565"/>
    </source>
</evidence>
<protein>
    <submittedName>
        <fullName evidence="2">Uncharacterized protein</fullName>
    </submittedName>
</protein>
<accession>A0A915J2F0</accession>
<name>A0A915J2F0_ROMCU</name>
<sequence length="60" mass="6818">MVNKNLAMCSMALIKPIELQDPKDNNDDDDGQQEMYILVPQSVKPIRRGRRSANINFGLD</sequence>
<proteinExistence type="predicted"/>
<dbReference type="Proteomes" id="UP000887565">
    <property type="component" value="Unplaced"/>
</dbReference>
<keyword evidence="1" id="KW-1185">Reference proteome</keyword>
<dbReference type="WBParaSite" id="nRc.2.0.1.t20053-RA">
    <property type="protein sequence ID" value="nRc.2.0.1.t20053-RA"/>
    <property type="gene ID" value="nRc.2.0.1.g20053"/>
</dbReference>